<dbReference type="GO" id="GO:1990904">
    <property type="term" value="C:ribonucleoprotein complex"/>
    <property type="evidence" value="ECO:0007669"/>
    <property type="project" value="UniProtKB-KW"/>
</dbReference>
<evidence type="ECO:0000256" key="6">
    <source>
        <dbReference type="ARBA" id="ARBA00035172"/>
    </source>
</evidence>
<dbReference type="HAMAP" id="MF_00382">
    <property type="entry name" value="Ribosomal_bL20"/>
    <property type="match status" value="1"/>
</dbReference>
<dbReference type="GO" id="GO:0019843">
    <property type="term" value="F:rRNA binding"/>
    <property type="evidence" value="ECO:0007669"/>
    <property type="project" value="UniProtKB-UniRule"/>
</dbReference>
<dbReference type="GO" id="GO:0005840">
    <property type="term" value="C:ribosome"/>
    <property type="evidence" value="ECO:0007669"/>
    <property type="project" value="UniProtKB-KW"/>
</dbReference>
<dbReference type="GO" id="GO:0000027">
    <property type="term" value="P:ribosomal large subunit assembly"/>
    <property type="evidence" value="ECO:0007669"/>
    <property type="project" value="UniProtKB-UniRule"/>
</dbReference>
<evidence type="ECO:0000256" key="1">
    <source>
        <dbReference type="ARBA" id="ARBA00007698"/>
    </source>
</evidence>
<dbReference type="EMBL" id="PEWD01000055">
    <property type="protein sequence ID" value="PIU68780.1"/>
    <property type="molecule type" value="Genomic_DNA"/>
</dbReference>
<dbReference type="FunFam" id="1.10.1900.20:FF:000001">
    <property type="entry name" value="50S ribosomal protein L20"/>
    <property type="match status" value="1"/>
</dbReference>
<dbReference type="Proteomes" id="UP000229916">
    <property type="component" value="Unassembled WGS sequence"/>
</dbReference>
<dbReference type="PRINTS" id="PR00062">
    <property type="entry name" value="RIBOSOMALL20"/>
</dbReference>
<dbReference type="NCBIfam" id="TIGR01032">
    <property type="entry name" value="rplT_bact"/>
    <property type="match status" value="1"/>
</dbReference>
<dbReference type="PROSITE" id="PS00937">
    <property type="entry name" value="RIBOSOMAL_L20"/>
    <property type="match status" value="1"/>
</dbReference>
<comment type="caution">
    <text evidence="9">The sequence shown here is derived from an EMBL/GenBank/DDBJ whole genome shotgun (WGS) entry which is preliminary data.</text>
</comment>
<evidence type="ECO:0000256" key="4">
    <source>
        <dbReference type="ARBA" id="ARBA00022980"/>
    </source>
</evidence>
<dbReference type="SUPFAM" id="SSF74731">
    <property type="entry name" value="Ribosomal protein L20"/>
    <property type="match status" value="1"/>
</dbReference>
<comment type="similarity">
    <text evidence="1 7 8">Belongs to the bacterial ribosomal protein bL20 family.</text>
</comment>
<keyword evidence="3 7" id="KW-0694">RNA-binding</keyword>
<keyword evidence="2 7" id="KW-0699">rRNA-binding</keyword>
<dbReference type="GO" id="GO:0003735">
    <property type="term" value="F:structural constituent of ribosome"/>
    <property type="evidence" value="ECO:0007669"/>
    <property type="project" value="InterPro"/>
</dbReference>
<dbReference type="Gene3D" id="1.10.1900.20">
    <property type="entry name" value="Ribosomal protein L20"/>
    <property type="match status" value="1"/>
</dbReference>
<evidence type="ECO:0000256" key="7">
    <source>
        <dbReference type="HAMAP-Rule" id="MF_00382"/>
    </source>
</evidence>
<dbReference type="InterPro" id="IPR035566">
    <property type="entry name" value="Ribosomal_protein_bL20_C"/>
</dbReference>
<proteinExistence type="inferred from homology"/>
<reference evidence="10" key="1">
    <citation type="submission" date="2017-09" db="EMBL/GenBank/DDBJ databases">
        <title>Depth-based differentiation of microbial function through sediment-hosted aquifers and enrichment of novel symbionts in the deep terrestrial subsurface.</title>
        <authorList>
            <person name="Probst A.J."/>
            <person name="Ladd B."/>
            <person name="Jarett J.K."/>
            <person name="Geller-Mcgrath D.E."/>
            <person name="Sieber C.M.K."/>
            <person name="Emerson J.B."/>
            <person name="Anantharaman K."/>
            <person name="Thomas B.C."/>
            <person name="Malmstrom R."/>
            <person name="Stieglmeier M."/>
            <person name="Klingl A."/>
            <person name="Woyke T."/>
            <person name="Ryan C.M."/>
            <person name="Banfield J.F."/>
        </authorList>
    </citation>
    <scope>NUCLEOTIDE SEQUENCE [LARGE SCALE GENOMIC DNA]</scope>
</reference>
<dbReference type="CDD" id="cd07026">
    <property type="entry name" value="Ribosomal_L20"/>
    <property type="match status" value="1"/>
</dbReference>
<dbReference type="AlphaFoldDB" id="A0A2M7AND5"/>
<evidence type="ECO:0000313" key="10">
    <source>
        <dbReference type="Proteomes" id="UP000229916"/>
    </source>
</evidence>
<evidence type="ECO:0000256" key="3">
    <source>
        <dbReference type="ARBA" id="ARBA00022884"/>
    </source>
</evidence>
<evidence type="ECO:0000313" key="9">
    <source>
        <dbReference type="EMBL" id="PIU68780.1"/>
    </source>
</evidence>
<dbReference type="InterPro" id="IPR049946">
    <property type="entry name" value="RIBOSOMAL_L20_CS"/>
</dbReference>
<dbReference type="Pfam" id="PF00453">
    <property type="entry name" value="Ribosomal_L20"/>
    <property type="match status" value="1"/>
</dbReference>
<keyword evidence="4 7" id="KW-0689">Ribosomal protein</keyword>
<dbReference type="Gene3D" id="6.10.160.10">
    <property type="match status" value="1"/>
</dbReference>
<comment type="function">
    <text evidence="7 8">Binds directly to 23S ribosomal RNA and is necessary for the in vitro assembly process of the 50S ribosomal subunit. It is not involved in the protein synthesizing functions of that subunit.</text>
</comment>
<keyword evidence="5 7" id="KW-0687">Ribonucleoprotein</keyword>
<evidence type="ECO:0000256" key="5">
    <source>
        <dbReference type="ARBA" id="ARBA00023274"/>
    </source>
</evidence>
<evidence type="ECO:0000256" key="2">
    <source>
        <dbReference type="ARBA" id="ARBA00022730"/>
    </source>
</evidence>
<gene>
    <name evidence="7" type="primary">rplT</name>
    <name evidence="9" type="ORF">COS81_02670</name>
</gene>
<protein>
    <recommendedName>
        <fullName evidence="6 7">Large ribosomal subunit protein bL20</fullName>
    </recommendedName>
</protein>
<dbReference type="GO" id="GO:0006412">
    <property type="term" value="P:translation"/>
    <property type="evidence" value="ECO:0007669"/>
    <property type="project" value="InterPro"/>
</dbReference>
<organism evidence="9 10">
    <name type="scientific">candidate division WWE3 bacterium CG06_land_8_20_14_3_00_42_16</name>
    <dbReference type="NCBI Taxonomy" id="1975083"/>
    <lineage>
        <taxon>Bacteria</taxon>
        <taxon>Katanobacteria</taxon>
    </lineage>
</organism>
<evidence type="ECO:0000256" key="8">
    <source>
        <dbReference type="RuleBase" id="RU000560"/>
    </source>
</evidence>
<sequence>MTRVKSSVYATKKHKKLLKRAKGFQGRHKKILRSAKETLLKAGTHAYRGRKEKKRTFRRLWIVRLSAALKELGLSYSQFIKLQKTKKVEINRKILAEIAIQNPVVFAKIVQEIKK</sequence>
<dbReference type="InterPro" id="IPR005813">
    <property type="entry name" value="Ribosomal_bL20"/>
</dbReference>
<accession>A0A2M7AND5</accession>
<dbReference type="PANTHER" id="PTHR10986">
    <property type="entry name" value="39S RIBOSOMAL PROTEIN L20"/>
    <property type="match status" value="1"/>
</dbReference>
<name>A0A2M7AND5_UNCKA</name>